<protein>
    <recommendedName>
        <fullName evidence="4">Carboxypeptidase regulatory-like domain-containing protein</fullName>
    </recommendedName>
</protein>
<dbReference type="OrthoDB" id="8572778at2"/>
<dbReference type="EMBL" id="SIXI01000007">
    <property type="protein sequence ID" value="TBO28290.1"/>
    <property type="molecule type" value="Genomic_DNA"/>
</dbReference>
<evidence type="ECO:0008006" key="4">
    <source>
        <dbReference type="Google" id="ProtNLM"/>
    </source>
</evidence>
<evidence type="ECO:0000313" key="3">
    <source>
        <dbReference type="Proteomes" id="UP000292120"/>
    </source>
</evidence>
<feature type="chain" id="PRO_5020282690" description="Carboxypeptidase regulatory-like domain-containing protein" evidence="1">
    <location>
        <begin position="21"/>
        <end position="602"/>
    </location>
</feature>
<reference evidence="2 3" key="1">
    <citation type="submission" date="2019-02" db="EMBL/GenBank/DDBJ databases">
        <title>Aquabacterium sp. strain KMB7.</title>
        <authorList>
            <person name="Chen W.-M."/>
        </authorList>
    </citation>
    <scope>NUCLEOTIDE SEQUENCE [LARGE SCALE GENOMIC DNA]</scope>
    <source>
        <strain evidence="2 3">KMB7</strain>
    </source>
</reference>
<evidence type="ECO:0000256" key="1">
    <source>
        <dbReference type="SAM" id="SignalP"/>
    </source>
</evidence>
<gene>
    <name evidence="2" type="ORF">EYS42_14890</name>
</gene>
<name>A0A4Q9GV60_9BURK</name>
<evidence type="ECO:0000313" key="2">
    <source>
        <dbReference type="EMBL" id="TBO28290.1"/>
    </source>
</evidence>
<dbReference type="AlphaFoldDB" id="A0A4Q9GV60"/>
<dbReference type="PROSITE" id="PS51257">
    <property type="entry name" value="PROKAR_LIPOPROTEIN"/>
    <property type="match status" value="1"/>
</dbReference>
<keyword evidence="1" id="KW-0732">Signal</keyword>
<keyword evidence="3" id="KW-1185">Reference proteome</keyword>
<feature type="signal peptide" evidence="1">
    <location>
        <begin position="1"/>
        <end position="20"/>
    </location>
</feature>
<accession>A0A4Q9GV60</accession>
<organism evidence="2 3">
    <name type="scientific">Aquabacterium lacunae</name>
    <dbReference type="NCBI Taxonomy" id="2528630"/>
    <lineage>
        <taxon>Bacteria</taxon>
        <taxon>Pseudomonadati</taxon>
        <taxon>Pseudomonadota</taxon>
        <taxon>Betaproteobacteria</taxon>
        <taxon>Burkholderiales</taxon>
        <taxon>Aquabacterium</taxon>
    </lineage>
</organism>
<dbReference type="RefSeq" id="WP_130968987.1">
    <property type="nucleotide sequence ID" value="NZ_SIXI01000007.1"/>
</dbReference>
<comment type="caution">
    <text evidence="2">The sequence shown here is derived from an EMBL/GenBank/DDBJ whole genome shotgun (WGS) entry which is preliminary data.</text>
</comment>
<proteinExistence type="predicted"/>
<sequence>MKSNFFYSALAMSVLLSACGGDSDDSTGTSPTTLTISGTAAAGLPLVGTVAVKDATGRVKTVTIGANGAYTVDVSDMTGPFVFRASGTAGSATYTLHSGATSADANGTINITPLTDLVLSNVAGELASGYFERFQGSAANELSPAALNAEVAKLKEKLLPVLSAMGVDAATDLLRTPFTPLVSALDKALDAVRVEYDSVNNTATLRNVLTSETISDDLAVKAGAETNPPVMSNTTDLSTAADDITRVRAALQAFTGLFAGGLPDPGDIQAQLTDDFLMNDRDKLLFASELAGDGLMVNARFTDVEIQGFDYGDANTEYATVTMTVRAANGAVIDVVRDFKLARASDATTWKLHGNQEVIDVSAMALAVITQDNASVNGDCKRSGLEFYIEDYDTANSSGVSTVRVTGPGLPELGLVFQPGGAPGRYEIGGIGGSLYTLTEQDCGGSALMTDQEIAAIPDGSVYQIALEGGSGTVLHTYQRKLFKRPVTLAEMTAASSPFPDIVLPSSLDAFDLDTDFFNQTNVGAMRLNTGFLARVYAGRNAGGNYADASEDLLPNAQGRAETQINLGDPGQDGIGYKVLQVETFDSPTRSFMRRYEYSGNR</sequence>
<dbReference type="Proteomes" id="UP000292120">
    <property type="component" value="Unassembled WGS sequence"/>
</dbReference>